<dbReference type="HOGENOM" id="CLU_040729_9_1_1"/>
<keyword evidence="2" id="KW-1185">Reference proteome</keyword>
<dbReference type="SUPFAM" id="SSF52540">
    <property type="entry name" value="P-loop containing nucleoside triphosphate hydrolases"/>
    <property type="match status" value="1"/>
</dbReference>
<protein>
    <submittedName>
        <fullName evidence="1">Uncharacterized protein</fullName>
    </submittedName>
</protein>
<proteinExistence type="predicted"/>
<dbReference type="GO" id="GO:0005525">
    <property type="term" value="F:GTP binding"/>
    <property type="evidence" value="ECO:0007669"/>
    <property type="project" value="UniProtKB-KW"/>
</dbReference>
<reference evidence="1" key="1">
    <citation type="submission" date="2017-08" db="EMBL/GenBank/DDBJ databases">
        <authorList>
            <person name="de Groot N.N."/>
        </authorList>
    </citation>
    <scope>NUCLEOTIDE SEQUENCE [LARGE SCALE GENOMIC DNA]</scope>
    <source>
        <strain evidence="1">PX439</strain>
    </source>
</reference>
<evidence type="ECO:0000313" key="1">
    <source>
        <dbReference type="EMBL" id="OZF82490.1"/>
    </source>
</evidence>
<dbReference type="PROSITE" id="PS51419">
    <property type="entry name" value="RAB"/>
    <property type="match status" value="1"/>
</dbReference>
<feature type="non-terminal residue" evidence="1">
    <location>
        <position position="1"/>
    </location>
</feature>
<dbReference type="Gene3D" id="3.40.50.300">
    <property type="entry name" value="P-loop containing nucleotide triphosphate hydrolases"/>
    <property type="match status" value="1"/>
</dbReference>
<dbReference type="SMART" id="SM00177">
    <property type="entry name" value="ARF"/>
    <property type="match status" value="1"/>
</dbReference>
<evidence type="ECO:0000313" key="2">
    <source>
        <dbReference type="Proteomes" id="UP000216624"/>
    </source>
</evidence>
<comment type="caution">
    <text evidence="1">The sequence shown here is derived from an EMBL/GenBank/DDBJ whole genome shotgun (WGS) entry which is preliminary data.</text>
</comment>
<dbReference type="InterPro" id="IPR006689">
    <property type="entry name" value="Small_GTPase_ARF/SAR"/>
</dbReference>
<sequence>MGFFSSLSSLFGMGKKNVSIVVVGLDNSGKTTILNHLKTPDTRSQQIVPTVGHVVTHFSTQNISFQAFDMAGQMKYRSAWESFFSSASGVIFVLDSSDRIRMELLKDELWMVMDHKDVASRGIPVVILANKMDIPGAMTAADITTALGLNLHRSGTWSIHSTCGLTGDGLDKAMQQLSTEVLKCLEARKS</sequence>
<dbReference type="KEGG" id="crq:GCK72_010020"/>
<dbReference type="NCBIfam" id="TIGR00231">
    <property type="entry name" value="small_GTP"/>
    <property type="match status" value="1"/>
</dbReference>
<dbReference type="GO" id="GO:0030425">
    <property type="term" value="C:dendrite"/>
    <property type="evidence" value="ECO:0007669"/>
    <property type="project" value="EnsemblMetazoa"/>
</dbReference>
<dbReference type="SMART" id="SM00178">
    <property type="entry name" value="SAR"/>
    <property type="match status" value="1"/>
</dbReference>
<dbReference type="OrthoDB" id="442317at2759"/>
<dbReference type="GO" id="GO:0046872">
    <property type="term" value="F:metal ion binding"/>
    <property type="evidence" value="ECO:0007669"/>
    <property type="project" value="UniProtKB-KW"/>
</dbReference>
<dbReference type="Proteomes" id="UP000216624">
    <property type="component" value="Unassembled WGS sequence"/>
</dbReference>
<dbReference type="PROSITE" id="PS51417">
    <property type="entry name" value="ARF"/>
    <property type="match status" value="1"/>
</dbReference>
<dbReference type="STRING" id="31234.E3MCR4"/>
<dbReference type="InterPro" id="IPR005225">
    <property type="entry name" value="Small_GTP-bd"/>
</dbReference>
<dbReference type="PRINTS" id="PR00449">
    <property type="entry name" value="RASTRNSFRMNG"/>
</dbReference>
<dbReference type="SMART" id="SM00175">
    <property type="entry name" value="RAB"/>
    <property type="match status" value="1"/>
</dbReference>
<dbReference type="InterPro" id="IPR027417">
    <property type="entry name" value="P-loop_NTPase"/>
</dbReference>
<dbReference type="CTD" id="9807467"/>
<dbReference type="GO" id="GO:0005930">
    <property type="term" value="C:axoneme"/>
    <property type="evidence" value="ECO:0007669"/>
    <property type="project" value="EnsemblMetazoa"/>
</dbReference>
<dbReference type="GO" id="GO:0005829">
    <property type="term" value="C:cytosol"/>
    <property type="evidence" value="ECO:0007669"/>
    <property type="project" value="EnsemblMetazoa"/>
</dbReference>
<accession>A0A260Z9Y5</accession>
<dbReference type="OMA" id="DELWMVM"/>
<name>A0A260Z9Y5_CAERE</name>
<dbReference type="GO" id="GO:0003924">
    <property type="term" value="F:GTPase activity"/>
    <property type="evidence" value="ECO:0007669"/>
    <property type="project" value="EnsemblMetazoa"/>
</dbReference>
<organism evidence="1 2">
    <name type="scientific">Caenorhabditis remanei</name>
    <name type="common">Caenorhabditis vulgaris</name>
    <dbReference type="NCBI Taxonomy" id="31234"/>
    <lineage>
        <taxon>Eukaryota</taxon>
        <taxon>Metazoa</taxon>
        <taxon>Ecdysozoa</taxon>
        <taxon>Nematoda</taxon>
        <taxon>Chromadorea</taxon>
        <taxon>Rhabditida</taxon>
        <taxon>Rhabditina</taxon>
        <taxon>Rhabditomorpha</taxon>
        <taxon>Rhabditoidea</taxon>
        <taxon>Rhabditidae</taxon>
        <taxon>Peloderinae</taxon>
        <taxon>Caenorhabditis</taxon>
    </lineage>
</organism>
<dbReference type="eggNOG" id="KOG0070">
    <property type="taxonomic scope" value="Eukaryota"/>
</dbReference>
<gene>
    <name evidence="1" type="ORF">FL82_10025</name>
</gene>
<dbReference type="Pfam" id="PF00025">
    <property type="entry name" value="Arf"/>
    <property type="match status" value="1"/>
</dbReference>
<dbReference type="PANTHER" id="PTHR11711">
    <property type="entry name" value="ADP RIBOSYLATION FACTOR-RELATED"/>
    <property type="match status" value="1"/>
</dbReference>
<dbReference type="EMBL" id="NMWX01000196">
    <property type="protein sequence ID" value="OZF82490.1"/>
    <property type="molecule type" value="Genomic_DNA"/>
</dbReference>
<dbReference type="InterPro" id="IPR024156">
    <property type="entry name" value="Small_GTPase_ARF"/>
</dbReference>